<dbReference type="AlphaFoldDB" id="A0A9P4JBJ8"/>
<dbReference type="OrthoDB" id="4150765at2759"/>
<name>A0A9P4JBJ8_9PEZI</name>
<gene>
    <name evidence="2" type="ORF">K461DRAFT_318509</name>
</gene>
<evidence type="ECO:0000256" key="1">
    <source>
        <dbReference type="SAM" id="MobiDB-lite"/>
    </source>
</evidence>
<dbReference type="InterPro" id="IPR027417">
    <property type="entry name" value="P-loop_NTPase"/>
</dbReference>
<feature type="region of interest" description="Disordered" evidence="1">
    <location>
        <begin position="40"/>
        <end position="92"/>
    </location>
</feature>
<feature type="region of interest" description="Disordered" evidence="1">
    <location>
        <begin position="649"/>
        <end position="684"/>
    </location>
</feature>
<feature type="compositionally biased region" description="Low complexity" evidence="1">
    <location>
        <begin position="174"/>
        <end position="186"/>
    </location>
</feature>
<feature type="region of interest" description="Disordered" evidence="1">
    <location>
        <begin position="151"/>
        <end position="216"/>
    </location>
</feature>
<feature type="compositionally biased region" description="Polar residues" evidence="1">
    <location>
        <begin position="159"/>
        <end position="168"/>
    </location>
</feature>
<feature type="region of interest" description="Disordered" evidence="1">
    <location>
        <begin position="1"/>
        <end position="25"/>
    </location>
</feature>
<keyword evidence="3" id="KW-1185">Reference proteome</keyword>
<comment type="caution">
    <text evidence="2">The sequence shown here is derived from an EMBL/GenBank/DDBJ whole genome shotgun (WGS) entry which is preliminary data.</text>
</comment>
<feature type="region of interest" description="Disordered" evidence="1">
    <location>
        <begin position="515"/>
        <end position="539"/>
    </location>
</feature>
<proteinExistence type="predicted"/>
<organism evidence="2 3">
    <name type="scientific">Myriangium duriaei CBS 260.36</name>
    <dbReference type="NCBI Taxonomy" id="1168546"/>
    <lineage>
        <taxon>Eukaryota</taxon>
        <taxon>Fungi</taxon>
        <taxon>Dikarya</taxon>
        <taxon>Ascomycota</taxon>
        <taxon>Pezizomycotina</taxon>
        <taxon>Dothideomycetes</taxon>
        <taxon>Dothideomycetidae</taxon>
        <taxon>Myriangiales</taxon>
        <taxon>Myriangiaceae</taxon>
        <taxon>Myriangium</taxon>
    </lineage>
</organism>
<reference evidence="2" key="1">
    <citation type="journal article" date="2020" name="Stud. Mycol.">
        <title>101 Dothideomycetes genomes: a test case for predicting lifestyles and emergence of pathogens.</title>
        <authorList>
            <person name="Haridas S."/>
            <person name="Albert R."/>
            <person name="Binder M."/>
            <person name="Bloem J."/>
            <person name="Labutti K."/>
            <person name="Salamov A."/>
            <person name="Andreopoulos B."/>
            <person name="Baker S."/>
            <person name="Barry K."/>
            <person name="Bills G."/>
            <person name="Bluhm B."/>
            <person name="Cannon C."/>
            <person name="Castanera R."/>
            <person name="Culley D."/>
            <person name="Daum C."/>
            <person name="Ezra D."/>
            <person name="Gonzalez J."/>
            <person name="Henrissat B."/>
            <person name="Kuo A."/>
            <person name="Liang C."/>
            <person name="Lipzen A."/>
            <person name="Lutzoni F."/>
            <person name="Magnuson J."/>
            <person name="Mondo S."/>
            <person name="Nolan M."/>
            <person name="Ohm R."/>
            <person name="Pangilinan J."/>
            <person name="Park H.-J."/>
            <person name="Ramirez L."/>
            <person name="Alfaro M."/>
            <person name="Sun H."/>
            <person name="Tritt A."/>
            <person name="Yoshinaga Y."/>
            <person name="Zwiers L.-H."/>
            <person name="Turgeon B."/>
            <person name="Goodwin S."/>
            <person name="Spatafora J."/>
            <person name="Crous P."/>
            <person name="Grigoriev I."/>
        </authorList>
    </citation>
    <scope>NUCLEOTIDE SEQUENCE</scope>
    <source>
        <strain evidence="2">CBS 260.36</strain>
    </source>
</reference>
<protein>
    <recommendedName>
        <fullName evidence="4">Septin-type G domain-containing protein</fullName>
    </recommendedName>
</protein>
<feature type="compositionally biased region" description="Basic and acidic residues" evidence="1">
    <location>
        <begin position="1"/>
        <end position="13"/>
    </location>
</feature>
<evidence type="ECO:0000313" key="3">
    <source>
        <dbReference type="Proteomes" id="UP000799439"/>
    </source>
</evidence>
<evidence type="ECO:0000313" key="2">
    <source>
        <dbReference type="EMBL" id="KAF2155839.1"/>
    </source>
</evidence>
<feature type="compositionally biased region" description="Polar residues" evidence="1">
    <location>
        <begin position="196"/>
        <end position="208"/>
    </location>
</feature>
<sequence length="796" mass="86888">MGYHSRQPEERAHKPPSPSISPVYTLCKESDLPNHVAEMTTESWPDSTAFKDQAPEQDAPEQVEGSMYGVQNMDDGFGSSTSDSIAEDSDCLLPPDTPNLVVGKRRRNPVHPKILAAGQRIISSEHSSSSLLPKEPRVPGAVLTLQERLRSVSGDHGQVGSSRASTIPTPDFASSSTPRSGSPRSLRLSDEESITFDDSASQAVFSSSGEEDEEVRIKPEPISATSAAPGPQLIMPSLALPSRRPFTEQGSRMGSLRLLVTGQRGVGKSALIHELLDCCPDIVHSQTPRILRSMDGRDGVISPVMEISASTRTVPKWKMLAADQHSTSSLRAENVMLERNISILECDAHNVLELVEDQSRNALVVDSLNNTQLLELLTGESTRHVDILLYIIKGDCDVAEAVLIQRLSHITNVIPILIFRTSDEQRASVESTLIAAEARCVSLESGNQPLRISNDPRFLRLRTVANETNAPTKQNNHNSDGGDDIAGLASEIFHPMIMKKLRYTAVRKLIKWRESDMRSQPDLESSQNEIHTDSEQTPHLSMTEIPHMESSMTCSTISSPSGVLVPYSGSSFYQAESPALSAHTIDSTSRNHSDLQLAILDRHDRTPTSDIREVRLARWALDLQRSLQAEHEHHQRHWFRSVKTYEPPSTSAGAIVSYSESSGPSRMPSTKKSDSPKGVSRKSAVCNPEITDPLGIVGLGHRLRHKSLPVALRVAGIGAALATLALACMRSWGTIREFLPASWTAENGALPSTTTPSVTGFLDFGPVMPDASVLFGSPTTHAWDTFVGQLRSWITV</sequence>
<dbReference type="Gene3D" id="3.40.50.300">
    <property type="entry name" value="P-loop containing nucleotide triphosphate hydrolases"/>
    <property type="match status" value="1"/>
</dbReference>
<accession>A0A9P4JBJ8</accession>
<feature type="compositionally biased region" description="Polar residues" evidence="1">
    <location>
        <begin position="649"/>
        <end position="670"/>
    </location>
</feature>
<evidence type="ECO:0008006" key="4">
    <source>
        <dbReference type="Google" id="ProtNLM"/>
    </source>
</evidence>
<dbReference type="Proteomes" id="UP000799439">
    <property type="component" value="Unassembled WGS sequence"/>
</dbReference>
<dbReference type="EMBL" id="ML996082">
    <property type="protein sequence ID" value="KAF2155839.1"/>
    <property type="molecule type" value="Genomic_DNA"/>
</dbReference>